<evidence type="ECO:0000313" key="1">
    <source>
        <dbReference type="EMBL" id="SCL92671.1"/>
    </source>
</evidence>
<gene>
    <name evidence="1" type="ORF">BCB44BAC_02098</name>
</gene>
<evidence type="ECO:0000313" key="2">
    <source>
        <dbReference type="Proteomes" id="UP000242164"/>
    </source>
</evidence>
<dbReference type="EMBL" id="FMIK01000024">
    <property type="protein sequence ID" value="SCL92671.1"/>
    <property type="molecule type" value="Genomic_DNA"/>
</dbReference>
<dbReference type="Proteomes" id="UP000242164">
    <property type="component" value="Unassembled WGS sequence"/>
</dbReference>
<comment type="caution">
    <text evidence="1">The sequence shown here is derived from an EMBL/GenBank/DDBJ whole genome shotgun (WGS) entry which is preliminary data.</text>
</comment>
<dbReference type="AlphaFoldDB" id="A0AAX2CI53"/>
<name>A0AAX2CI53_9BACI</name>
<reference evidence="1 2" key="1">
    <citation type="submission" date="2016-08" db="EMBL/GenBank/DDBJ databases">
        <authorList>
            <person name="Loux V."/>
            <person name="Rue O."/>
        </authorList>
    </citation>
    <scope>NUCLEOTIDE SEQUENCE [LARGE SCALE GENOMIC DNA]</scope>
    <source>
        <strain evidence="1 2">AFSSA_08CEB44bac</strain>
    </source>
</reference>
<sequence>MERLIEPSKIIIEEDLRERTT</sequence>
<accession>A0AAX2CI53</accession>
<organism evidence="1 2">
    <name type="scientific">Bacillus cytotoxicus</name>
    <dbReference type="NCBI Taxonomy" id="580165"/>
    <lineage>
        <taxon>Bacteria</taxon>
        <taxon>Bacillati</taxon>
        <taxon>Bacillota</taxon>
        <taxon>Bacilli</taxon>
        <taxon>Bacillales</taxon>
        <taxon>Bacillaceae</taxon>
        <taxon>Bacillus</taxon>
        <taxon>Bacillus cereus group</taxon>
    </lineage>
</organism>
<proteinExistence type="predicted"/>
<protein>
    <submittedName>
        <fullName evidence="1">Uncharacterized protein</fullName>
    </submittedName>
</protein>